<dbReference type="Pfam" id="PF02616">
    <property type="entry name" value="SMC_ScpA"/>
    <property type="match status" value="1"/>
</dbReference>
<protein>
    <recommendedName>
        <fullName evidence="1">Segregation and condensation protein A</fullName>
    </recommendedName>
</protein>
<dbReference type="Gene3D" id="6.10.250.2410">
    <property type="match status" value="1"/>
</dbReference>
<dbReference type="HOGENOM" id="CLU_038686_0_1_6"/>
<dbReference type="eggNOG" id="COG1354">
    <property type="taxonomic scope" value="Bacteria"/>
</dbReference>
<reference evidence="2 3" key="1">
    <citation type="submission" date="2013-10" db="EMBL/GenBank/DDBJ databases">
        <title>The Genome Sequence of Acinetobacter nectaris CIP 110549.</title>
        <authorList>
            <consortium name="The Broad Institute Genomics Platform"/>
            <consortium name="The Broad Institute Genome Sequencing Center for Infectious Disease"/>
            <person name="Cerqueira G."/>
            <person name="Feldgarden M."/>
            <person name="Courvalin P."/>
            <person name="Grillot-Courvalin C."/>
            <person name="Clermont D."/>
            <person name="Rocha E."/>
            <person name="Yoon E.-J."/>
            <person name="Nemec A."/>
            <person name="Young S.K."/>
            <person name="Zeng Q."/>
            <person name="Gargeya S."/>
            <person name="Fitzgerald M."/>
            <person name="Abouelleil A."/>
            <person name="Alvarado L."/>
            <person name="Berlin A.M."/>
            <person name="Chapman S.B."/>
            <person name="Gainer-Dewar J."/>
            <person name="Goldberg J."/>
            <person name="Gnerre S."/>
            <person name="Griggs A."/>
            <person name="Gujja S."/>
            <person name="Hansen M."/>
            <person name="Howarth C."/>
            <person name="Imamovic A."/>
            <person name="Ireland A."/>
            <person name="Larimer J."/>
            <person name="McCowan C."/>
            <person name="Murphy C."/>
            <person name="Pearson M."/>
            <person name="Poon T.W."/>
            <person name="Priest M."/>
            <person name="Roberts A."/>
            <person name="Saif S."/>
            <person name="Shea T."/>
            <person name="Sykes S."/>
            <person name="Wortman J."/>
            <person name="Nusbaum C."/>
            <person name="Birren B."/>
        </authorList>
    </citation>
    <scope>NUCLEOTIDE SEQUENCE [LARGE SCALE GENOMIC DNA]</scope>
    <source>
        <strain evidence="2 3">CIP 110549</strain>
    </source>
</reference>
<organism evidence="2 3">
    <name type="scientific">Acinetobacter nectaris CIP 110549</name>
    <dbReference type="NCBI Taxonomy" id="1392540"/>
    <lineage>
        <taxon>Bacteria</taxon>
        <taxon>Pseudomonadati</taxon>
        <taxon>Pseudomonadota</taxon>
        <taxon>Gammaproteobacteria</taxon>
        <taxon>Moraxellales</taxon>
        <taxon>Moraxellaceae</taxon>
        <taxon>Acinetobacter</taxon>
    </lineage>
</organism>
<evidence type="ECO:0000313" key="3">
    <source>
        <dbReference type="Proteomes" id="UP000023785"/>
    </source>
</evidence>
<dbReference type="STRING" id="1392540.P256_02092"/>
<comment type="caution">
    <text evidence="2">The sequence shown here is derived from an EMBL/GenBank/DDBJ whole genome shotgun (WGS) entry which is preliminary data.</text>
</comment>
<name>V2UQL7_9GAMM</name>
<dbReference type="EMBL" id="AYER01000009">
    <property type="protein sequence ID" value="ESK37659.1"/>
    <property type="molecule type" value="Genomic_DNA"/>
</dbReference>
<dbReference type="AlphaFoldDB" id="V2UQL7"/>
<dbReference type="InterPro" id="IPR003768">
    <property type="entry name" value="ScpA"/>
</dbReference>
<evidence type="ECO:0000256" key="1">
    <source>
        <dbReference type="ARBA" id="ARBA00044777"/>
    </source>
</evidence>
<sequence>MLLKIRVAQYDMNSPIFPSMDTSTSIRVMDEWQEVIPEDLYIPPSAFEILLEHFEGPLDFLIYLIQKNGFDLLQLDITPIATQYLTYISAMKSMNIELTADYMVMAALLADLKSRLLLPKPKAINLEKDPKQQLIQKLETYLRIKDAAEKLDALNILERDTFPTNVTVNNTSKTYEGYDAESLKLALLCVFNRPEPITHKIEQEPVQLEERIAYVQYCLDTGKTFTFDTLLKPSQGKMGMVVTFMAILELTRQSKVNIISNGEETPLAIRGA</sequence>
<gene>
    <name evidence="2" type="ORF">P256_02092</name>
</gene>
<dbReference type="Proteomes" id="UP000023785">
    <property type="component" value="Unassembled WGS sequence"/>
</dbReference>
<accession>V2UQL7</accession>
<evidence type="ECO:0000313" key="2">
    <source>
        <dbReference type="EMBL" id="ESK37659.1"/>
    </source>
</evidence>
<dbReference type="PANTHER" id="PTHR33969:SF2">
    <property type="entry name" value="SEGREGATION AND CONDENSATION PROTEIN A"/>
    <property type="match status" value="1"/>
</dbReference>
<keyword evidence="3" id="KW-1185">Reference proteome</keyword>
<proteinExistence type="predicted"/>
<dbReference type="PANTHER" id="PTHR33969">
    <property type="entry name" value="SEGREGATION AND CONDENSATION PROTEIN A"/>
    <property type="match status" value="1"/>
</dbReference>
<dbReference type="PATRIC" id="fig|1392540.3.peg.2015"/>